<feature type="domain" description="EGF-like" evidence="8">
    <location>
        <begin position="259"/>
        <end position="294"/>
    </location>
</feature>
<dbReference type="InterPro" id="IPR038178">
    <property type="entry name" value="Kringle_sf"/>
</dbReference>
<dbReference type="InterPro" id="IPR018097">
    <property type="entry name" value="EGF_Ca-bd_CS"/>
</dbReference>
<dbReference type="SMART" id="SM00181">
    <property type="entry name" value="EGF"/>
    <property type="match status" value="2"/>
</dbReference>
<evidence type="ECO:0000259" key="9">
    <source>
        <dbReference type="PROSITE" id="PS50041"/>
    </source>
</evidence>
<feature type="disulfide bond" evidence="4">
    <location>
        <begin position="284"/>
        <end position="293"/>
    </location>
</feature>
<evidence type="ECO:0000256" key="2">
    <source>
        <dbReference type="ARBA" id="ARBA00022572"/>
    </source>
</evidence>
<evidence type="ECO:0000256" key="6">
    <source>
        <dbReference type="SAM" id="MobiDB-lite"/>
    </source>
</evidence>
<gene>
    <name evidence="11" type="primary">HGF</name>
    <name evidence="11" type="ORF">BLAG_LOCUS20624</name>
</gene>
<dbReference type="InterPro" id="IPR000152">
    <property type="entry name" value="EGF-type_Asp/Asn_hydroxyl_site"/>
</dbReference>
<dbReference type="PROSITE" id="PS00022">
    <property type="entry name" value="EGF_1"/>
    <property type="match status" value="2"/>
</dbReference>
<feature type="disulfide bond" evidence="5">
    <location>
        <begin position="362"/>
        <end position="385"/>
    </location>
</feature>
<dbReference type="SUPFAM" id="SSF56436">
    <property type="entry name" value="C-type lectin-like"/>
    <property type="match status" value="1"/>
</dbReference>
<dbReference type="PRINTS" id="PR00018">
    <property type="entry name" value="KRINGLE"/>
</dbReference>
<dbReference type="FunFam" id="2.40.20.10:FF:000020">
    <property type="entry name" value="Uncharacterized protein"/>
    <property type="match status" value="1"/>
</dbReference>
<dbReference type="CDD" id="cd00037">
    <property type="entry name" value="CLECT"/>
    <property type="match status" value="1"/>
</dbReference>
<feature type="compositionally biased region" description="Polar residues" evidence="6">
    <location>
        <begin position="120"/>
        <end position="129"/>
    </location>
</feature>
<dbReference type="CDD" id="cd00054">
    <property type="entry name" value="EGF_CA"/>
    <property type="match status" value="2"/>
</dbReference>
<dbReference type="PROSITE" id="PS50070">
    <property type="entry name" value="KRINGLE_2"/>
    <property type="match status" value="1"/>
</dbReference>
<dbReference type="Pfam" id="PF00051">
    <property type="entry name" value="Kringle"/>
    <property type="match status" value="1"/>
</dbReference>
<dbReference type="SMART" id="SM00130">
    <property type="entry name" value="KR"/>
    <property type="match status" value="1"/>
</dbReference>
<dbReference type="PANTHER" id="PTHR24261">
    <property type="entry name" value="PLASMINOGEN-RELATED"/>
    <property type="match status" value="1"/>
</dbReference>
<dbReference type="InterPro" id="IPR050759">
    <property type="entry name" value="Serine_protease_kringle"/>
</dbReference>
<organism evidence="11 12">
    <name type="scientific">Branchiostoma lanceolatum</name>
    <name type="common">Common lancelet</name>
    <name type="synonym">Amphioxus lanceolatum</name>
    <dbReference type="NCBI Taxonomy" id="7740"/>
    <lineage>
        <taxon>Eukaryota</taxon>
        <taxon>Metazoa</taxon>
        <taxon>Chordata</taxon>
        <taxon>Cephalochordata</taxon>
        <taxon>Leptocardii</taxon>
        <taxon>Amphioxiformes</taxon>
        <taxon>Branchiostomatidae</taxon>
        <taxon>Branchiostoma</taxon>
    </lineage>
</organism>
<dbReference type="AlphaFoldDB" id="A0A8K0A0W0"/>
<feature type="transmembrane region" description="Helical" evidence="7">
    <location>
        <begin position="161"/>
        <end position="179"/>
    </location>
</feature>
<feature type="disulfide bond" evidence="5">
    <location>
        <begin position="334"/>
        <end position="373"/>
    </location>
</feature>
<dbReference type="PROSITE" id="PS00021">
    <property type="entry name" value="KRINGLE_1"/>
    <property type="match status" value="1"/>
</dbReference>
<feature type="region of interest" description="Disordered" evidence="6">
    <location>
        <begin position="1"/>
        <end position="132"/>
    </location>
</feature>
<feature type="disulfide bond" evidence="4">
    <location>
        <begin position="263"/>
        <end position="273"/>
    </location>
</feature>
<dbReference type="PROSITE" id="PS01187">
    <property type="entry name" value="EGF_CA"/>
    <property type="match status" value="2"/>
</dbReference>
<evidence type="ECO:0000256" key="1">
    <source>
        <dbReference type="ARBA" id="ARBA00022536"/>
    </source>
</evidence>
<dbReference type="Gene3D" id="3.10.100.10">
    <property type="entry name" value="Mannose-Binding Protein A, subunit A"/>
    <property type="match status" value="1"/>
</dbReference>
<sequence>MNVPGCTFAKTESDTDSGGADSDDDHTYLDLTSPGLDKEGNPAPFPGRDESSTAGNNNGPTDTDVYERPVEVSFGYKARESDTDSVGADSDDDHTYLDLTSPGLDKQGNPAPFPGRDESSTAGDNNGPTYTDVYERPVEVSFGYKARAFARQMWQQGTFSAICRLLLACGVLVITAVIFTTQLDPGQKEKEDCVLEASLIMLGTSTPWMTASQKNSSVIVRSTAPSGRTAAESATNTRLSVNAGTLPTTVTPLYMSSTDINECAEKSCQHGHCVNKDGGYTCICSPGWTGQNCQQDIDECTEWTGQDCQQGECRVGDGASYRGAVSVTETGKTCQRWDRQTPHEHDYAPADKPSSGLEQNYCRNPDGYTGLWCYTTDPRTRWELCDVPVCDVNECTKKPCQHGRCVNKDGGYTCICSPGWTGQNCQQGPGWTEYSNHYYKLMKDKVSWNTAKSKCERLGANLASVKDQGENNFIKDLIVGAPKGRVPYVWLGLHKVGKKWMWTDGSQVTYTNWAPGEPNDSWWQSKFRGENCGGVYSKTGKKWGARLYSERGQWNDNTCSWKYPYVCERPNE</sequence>
<dbReference type="PROSITE" id="PS00010">
    <property type="entry name" value="ASX_HYDROXYL"/>
    <property type="match status" value="2"/>
</dbReference>
<dbReference type="SMART" id="SM00179">
    <property type="entry name" value="EGF_CA"/>
    <property type="match status" value="2"/>
</dbReference>
<dbReference type="Gene3D" id="2.40.20.10">
    <property type="entry name" value="Plasminogen Kringle 4"/>
    <property type="match status" value="1"/>
</dbReference>
<dbReference type="GO" id="GO:0004175">
    <property type="term" value="F:endopeptidase activity"/>
    <property type="evidence" value="ECO:0007669"/>
    <property type="project" value="TreeGrafter"/>
</dbReference>
<dbReference type="OrthoDB" id="418245at2759"/>
<evidence type="ECO:0000256" key="7">
    <source>
        <dbReference type="SAM" id="Phobius"/>
    </source>
</evidence>
<accession>A0A8K0A0W0</accession>
<dbReference type="GO" id="GO:0005102">
    <property type="term" value="F:signaling receptor binding"/>
    <property type="evidence" value="ECO:0007669"/>
    <property type="project" value="TreeGrafter"/>
</dbReference>
<comment type="caution">
    <text evidence="4">Lacks conserved residue(s) required for the propagation of feature annotation.</text>
</comment>
<dbReference type="InterPro" id="IPR049883">
    <property type="entry name" value="NOTCH1_EGF-like"/>
</dbReference>
<dbReference type="InterPro" id="IPR016186">
    <property type="entry name" value="C-type_lectin-like/link_sf"/>
</dbReference>
<dbReference type="InterPro" id="IPR000001">
    <property type="entry name" value="Kringle"/>
</dbReference>
<feature type="disulfide bond" evidence="4">
    <location>
        <begin position="395"/>
        <end position="405"/>
    </location>
</feature>
<dbReference type="SMART" id="SM00034">
    <property type="entry name" value="CLECT"/>
    <property type="match status" value="1"/>
</dbReference>
<keyword evidence="7" id="KW-0812">Transmembrane</keyword>
<keyword evidence="12" id="KW-1185">Reference proteome</keyword>
<keyword evidence="3 4" id="KW-1015">Disulfide bond</keyword>
<protein>
    <submittedName>
        <fullName evidence="11">HGF protein</fullName>
    </submittedName>
</protein>
<dbReference type="Proteomes" id="UP000838412">
    <property type="component" value="Chromosome 6"/>
</dbReference>
<dbReference type="PANTHER" id="PTHR24261:SF7">
    <property type="entry name" value="KRINGLE DOMAIN-CONTAINING PROTEIN"/>
    <property type="match status" value="1"/>
</dbReference>
<dbReference type="FunFam" id="2.10.25.10:FF:000901">
    <property type="entry name" value="Uncharacterized protein"/>
    <property type="match status" value="2"/>
</dbReference>
<evidence type="ECO:0000313" key="12">
    <source>
        <dbReference type="Proteomes" id="UP000838412"/>
    </source>
</evidence>
<feature type="domain" description="Kringle" evidence="10">
    <location>
        <begin position="312"/>
        <end position="390"/>
    </location>
</feature>
<evidence type="ECO:0000259" key="8">
    <source>
        <dbReference type="PROSITE" id="PS50026"/>
    </source>
</evidence>
<keyword evidence="2 5" id="KW-0420">Kringle</keyword>
<dbReference type="SUPFAM" id="SSF57196">
    <property type="entry name" value="EGF/Laminin"/>
    <property type="match status" value="1"/>
</dbReference>
<dbReference type="GO" id="GO:0005509">
    <property type="term" value="F:calcium ion binding"/>
    <property type="evidence" value="ECO:0007669"/>
    <property type="project" value="InterPro"/>
</dbReference>
<dbReference type="Pfam" id="PF00059">
    <property type="entry name" value="Lectin_C"/>
    <property type="match status" value="1"/>
</dbReference>
<dbReference type="InterPro" id="IPR018056">
    <property type="entry name" value="Kringle_CS"/>
</dbReference>
<reference evidence="11" key="1">
    <citation type="submission" date="2022-01" db="EMBL/GenBank/DDBJ databases">
        <authorList>
            <person name="Braso-Vives M."/>
        </authorList>
    </citation>
    <scope>NUCLEOTIDE SEQUENCE</scope>
</reference>
<dbReference type="InterPro" id="IPR001881">
    <property type="entry name" value="EGF-like_Ca-bd_dom"/>
</dbReference>
<dbReference type="InterPro" id="IPR001304">
    <property type="entry name" value="C-type_lectin-like"/>
</dbReference>
<feature type="domain" description="EGF-like" evidence="8">
    <location>
        <begin position="391"/>
        <end position="426"/>
    </location>
</feature>
<evidence type="ECO:0000256" key="3">
    <source>
        <dbReference type="ARBA" id="ARBA00023157"/>
    </source>
</evidence>
<keyword evidence="1 4" id="KW-0245">EGF-like domain</keyword>
<dbReference type="Gene3D" id="2.10.25.10">
    <property type="entry name" value="Laminin"/>
    <property type="match status" value="2"/>
</dbReference>
<dbReference type="Pfam" id="PF07645">
    <property type="entry name" value="EGF_CA"/>
    <property type="match status" value="2"/>
</dbReference>
<keyword evidence="7" id="KW-1133">Transmembrane helix</keyword>
<dbReference type="CDD" id="cd00108">
    <property type="entry name" value="KR"/>
    <property type="match status" value="1"/>
</dbReference>
<dbReference type="InterPro" id="IPR000742">
    <property type="entry name" value="EGF"/>
</dbReference>
<dbReference type="InterPro" id="IPR013806">
    <property type="entry name" value="Kringle-like"/>
</dbReference>
<feature type="disulfide bond" evidence="5">
    <location>
        <begin position="313"/>
        <end position="390"/>
    </location>
</feature>
<dbReference type="PROSITE" id="PS01186">
    <property type="entry name" value="EGF_2"/>
    <property type="match status" value="2"/>
</dbReference>
<dbReference type="PROSITE" id="PS50041">
    <property type="entry name" value="C_TYPE_LECTIN_2"/>
    <property type="match status" value="1"/>
</dbReference>
<dbReference type="GO" id="GO:0005615">
    <property type="term" value="C:extracellular space"/>
    <property type="evidence" value="ECO:0007669"/>
    <property type="project" value="TreeGrafter"/>
</dbReference>
<dbReference type="EMBL" id="OV696691">
    <property type="protein sequence ID" value="CAH1267173.1"/>
    <property type="molecule type" value="Genomic_DNA"/>
</dbReference>
<evidence type="ECO:0000259" key="10">
    <source>
        <dbReference type="PROSITE" id="PS50070"/>
    </source>
</evidence>
<dbReference type="PROSITE" id="PS50026">
    <property type="entry name" value="EGF_3"/>
    <property type="match status" value="2"/>
</dbReference>
<dbReference type="FunFam" id="3.10.100.10:FF:000146">
    <property type="entry name" value="Uncharacterized protein"/>
    <property type="match status" value="1"/>
</dbReference>
<evidence type="ECO:0000313" key="11">
    <source>
        <dbReference type="EMBL" id="CAH1267173.1"/>
    </source>
</evidence>
<dbReference type="InterPro" id="IPR016187">
    <property type="entry name" value="CTDL_fold"/>
</dbReference>
<feature type="domain" description="C-type lectin" evidence="9">
    <location>
        <begin position="434"/>
        <end position="568"/>
    </location>
</feature>
<evidence type="ECO:0000256" key="4">
    <source>
        <dbReference type="PROSITE-ProRule" id="PRU00076"/>
    </source>
</evidence>
<feature type="compositionally biased region" description="Polar residues" evidence="6">
    <location>
        <begin position="52"/>
        <end position="61"/>
    </location>
</feature>
<dbReference type="SUPFAM" id="SSF57440">
    <property type="entry name" value="Kringle-like"/>
    <property type="match status" value="1"/>
</dbReference>
<evidence type="ECO:0000256" key="5">
    <source>
        <dbReference type="PROSITE-ProRule" id="PRU00121"/>
    </source>
</evidence>
<name>A0A8K0A0W0_BRALA</name>
<keyword evidence="7" id="KW-0472">Membrane</keyword>
<feature type="disulfide bond" evidence="4">
    <location>
        <begin position="416"/>
        <end position="425"/>
    </location>
</feature>
<proteinExistence type="predicted"/>